<organism evidence="1 2">
    <name type="scientific">Paraglomus brasilianum</name>
    <dbReference type="NCBI Taxonomy" id="144538"/>
    <lineage>
        <taxon>Eukaryota</taxon>
        <taxon>Fungi</taxon>
        <taxon>Fungi incertae sedis</taxon>
        <taxon>Mucoromycota</taxon>
        <taxon>Glomeromycotina</taxon>
        <taxon>Glomeromycetes</taxon>
        <taxon>Paraglomerales</taxon>
        <taxon>Paraglomeraceae</taxon>
        <taxon>Paraglomus</taxon>
    </lineage>
</organism>
<evidence type="ECO:0000313" key="1">
    <source>
        <dbReference type="EMBL" id="CAG8637092.1"/>
    </source>
</evidence>
<keyword evidence="2" id="KW-1185">Reference proteome</keyword>
<dbReference type="Proteomes" id="UP000789739">
    <property type="component" value="Unassembled WGS sequence"/>
</dbReference>
<dbReference type="AlphaFoldDB" id="A0A9N9DJA7"/>
<evidence type="ECO:0000313" key="2">
    <source>
        <dbReference type="Proteomes" id="UP000789739"/>
    </source>
</evidence>
<name>A0A9N9DJA7_9GLOM</name>
<accession>A0A9N9DJA7</accession>
<comment type="caution">
    <text evidence="1">The sequence shown here is derived from an EMBL/GenBank/DDBJ whole genome shotgun (WGS) entry which is preliminary data.</text>
</comment>
<protein>
    <submittedName>
        <fullName evidence="1">6916_t:CDS:1</fullName>
    </submittedName>
</protein>
<gene>
    <name evidence="1" type="ORF">PBRASI_LOCUS9569</name>
</gene>
<proteinExistence type="predicted"/>
<sequence>MADYSEGSYVNIVMLNPLFAYNNKRVGVWRQWAENVSFASLPRKIATGAPHHGNKPDFSILLDFVVANAYRELLETPIIMLQVAKNTRKKWLRQFQYSSGEMWRPDCSGFCEQSSGDQDYVEAVAHKVRKVWKDLEEPRKKQDIAKKI</sequence>
<dbReference type="EMBL" id="CAJVPI010002156">
    <property type="protein sequence ID" value="CAG8637092.1"/>
    <property type="molecule type" value="Genomic_DNA"/>
</dbReference>
<reference evidence="1" key="1">
    <citation type="submission" date="2021-06" db="EMBL/GenBank/DDBJ databases">
        <authorList>
            <person name="Kallberg Y."/>
            <person name="Tangrot J."/>
            <person name="Rosling A."/>
        </authorList>
    </citation>
    <scope>NUCLEOTIDE SEQUENCE</scope>
    <source>
        <strain evidence="1">BR232B</strain>
    </source>
</reference>